<keyword evidence="1" id="KW-0732">Signal</keyword>
<accession>A0ABS9NT68</accession>
<dbReference type="Pfam" id="PF16156">
    <property type="entry name" value="DUF4864"/>
    <property type="match status" value="1"/>
</dbReference>
<sequence>MRQLLLILACCVGLAGPAQAQSDEIEAVINDQIKAFLADDFARAFTFASPTIRNIFGTPEKFGAMVRNGYPMVWRPAGIRYLGLEARGGDLWQLVQVTDQQGRAHLLAYQMVNLESGWKINAVQVLETPPPSV</sequence>
<reference evidence="2" key="1">
    <citation type="submission" date="2022-02" db="EMBL/GenBank/DDBJ databases">
        <title>The genome sequence of Ruegeria sp. 1NDH52C.</title>
        <authorList>
            <person name="Du J."/>
        </authorList>
    </citation>
    <scope>NUCLEOTIDE SEQUENCE</scope>
    <source>
        <strain evidence="2">1NDH52C</strain>
    </source>
</reference>
<comment type="caution">
    <text evidence="2">The sequence shown here is derived from an EMBL/GenBank/DDBJ whole genome shotgun (WGS) entry which is preliminary data.</text>
</comment>
<keyword evidence="3" id="KW-1185">Reference proteome</keyword>
<evidence type="ECO:0000256" key="1">
    <source>
        <dbReference type="SAM" id="SignalP"/>
    </source>
</evidence>
<feature type="signal peptide" evidence="1">
    <location>
        <begin position="1"/>
        <end position="20"/>
    </location>
</feature>
<dbReference type="RefSeq" id="WP_234165675.1">
    <property type="nucleotide sequence ID" value="NZ_JAKOEM010000002.1"/>
</dbReference>
<organism evidence="2 3">
    <name type="scientific">Ruegeria alba</name>
    <dbReference type="NCBI Taxonomy" id="2916756"/>
    <lineage>
        <taxon>Bacteria</taxon>
        <taxon>Pseudomonadati</taxon>
        <taxon>Pseudomonadota</taxon>
        <taxon>Alphaproteobacteria</taxon>
        <taxon>Rhodobacterales</taxon>
        <taxon>Roseobacteraceae</taxon>
        <taxon>Ruegeria</taxon>
    </lineage>
</organism>
<dbReference type="InterPro" id="IPR032347">
    <property type="entry name" value="DUF4864"/>
</dbReference>
<name>A0ABS9NT68_9RHOB</name>
<evidence type="ECO:0000313" key="3">
    <source>
        <dbReference type="Proteomes" id="UP001165279"/>
    </source>
</evidence>
<evidence type="ECO:0000313" key="2">
    <source>
        <dbReference type="EMBL" id="MCG6557408.1"/>
    </source>
</evidence>
<proteinExistence type="predicted"/>
<dbReference type="Proteomes" id="UP001165279">
    <property type="component" value="Unassembled WGS sequence"/>
</dbReference>
<dbReference type="EMBL" id="JAKOEM010000002">
    <property type="protein sequence ID" value="MCG6557408.1"/>
    <property type="molecule type" value="Genomic_DNA"/>
</dbReference>
<gene>
    <name evidence="2" type="ORF">MB818_04320</name>
</gene>
<protein>
    <submittedName>
        <fullName evidence="2">DUF4864 domain-containing protein</fullName>
    </submittedName>
</protein>
<feature type="chain" id="PRO_5045877272" evidence="1">
    <location>
        <begin position="21"/>
        <end position="133"/>
    </location>
</feature>